<protein>
    <recommendedName>
        <fullName evidence="4">SAM domain-containing protein</fullName>
    </recommendedName>
</protein>
<name>X6MNQ8_RETFI</name>
<keyword evidence="3" id="KW-1133">Transmembrane helix</keyword>
<feature type="transmembrane region" description="Helical" evidence="3">
    <location>
        <begin position="743"/>
        <end position="762"/>
    </location>
</feature>
<sequence length="788" mass="91412">MLEGLLTVTSSVSDEEHNRKVNFNWQSMREFGIVHGPCLIDMKNELLQIINDLVFLNDGTKDDDDISDRFSMINKEAFASSSQGLIDNNNNNNNNNNNDNLDLGDINNNGNNLPEEGTVLTSEISSTSINTSMGQGNNLRVRSKAAFGILERVYSSTWSQWTRMEILTRILMIMHQASNVQVILDLHAIEPMLLRMPTVGQEERKKVISILEFVIQTVDANVPPLGELSALKQLLREASDRDMVTLVLQTIKKIIIEKPLYKQAFRLPAWWIARQETKDDASSIFTANNITPITTSPKTRSQHNLSDSLAKEVRLWQIKDVMQWFDQIDNGRFANRFHTIIKNLNMNGQILLAANDDWLQNEMDLKDEAERSIIRERLNQLKQVIYIYIFFFFIECFCSEDPLCNNTRLCVQRTQLSCYLITMIYVYWQWILYKISFEEMMKTAKFGPLYLLNIIYIYIYTYMYMFDLHSCFEQKRCNRAVYGLLKSRTHVEAAIKVIRNQLDDDSVSDILSSLNAERDSYEYRINMLEALRQMMHDSTAASKIKNSWHELGGFATVLSLSASLDSLWPNCDERTSQLAMDLIEKSFIVIISVIKNHPRNRAYFWYTSWNSIADAIIVTGVLKSSHYKRVFRIFFDLAMEELKNNGDTTTISAEKTAEPERESKREEEKRDPKQKEDENDNEFEYGKSQFLKNPEAILVILKILSFCPEQLQLVIFEKLLLLINLSVVDGNGEKRLLLRNKQLLADVILFIIIIIITMFSFFQLVFVIVYSIRLFDLFMHSFVCLFCK</sequence>
<accession>X6MNQ8</accession>
<feature type="transmembrane region" description="Helical" evidence="3">
    <location>
        <begin position="447"/>
        <end position="466"/>
    </location>
</feature>
<keyword evidence="6" id="KW-1185">Reference proteome</keyword>
<keyword evidence="3" id="KW-0812">Transmembrane</keyword>
<dbReference type="EMBL" id="ASPP01019089">
    <property type="protein sequence ID" value="ETO15474.1"/>
    <property type="molecule type" value="Genomic_DNA"/>
</dbReference>
<gene>
    <name evidence="5" type="ORF">RFI_21889</name>
</gene>
<dbReference type="SUPFAM" id="SSF47769">
    <property type="entry name" value="SAM/Pointed domain"/>
    <property type="match status" value="1"/>
</dbReference>
<keyword evidence="1" id="KW-0853">WD repeat</keyword>
<dbReference type="InterPro" id="IPR051944">
    <property type="entry name" value="BEACH_domain_protein"/>
</dbReference>
<dbReference type="PROSITE" id="PS50105">
    <property type="entry name" value="SAM_DOMAIN"/>
    <property type="match status" value="1"/>
</dbReference>
<feature type="compositionally biased region" description="Basic and acidic residues" evidence="2">
    <location>
        <begin position="655"/>
        <end position="676"/>
    </location>
</feature>
<dbReference type="InterPro" id="IPR013761">
    <property type="entry name" value="SAM/pointed_sf"/>
</dbReference>
<dbReference type="AlphaFoldDB" id="X6MNQ8"/>
<organism evidence="5 6">
    <name type="scientific">Reticulomyxa filosa</name>
    <dbReference type="NCBI Taxonomy" id="46433"/>
    <lineage>
        <taxon>Eukaryota</taxon>
        <taxon>Sar</taxon>
        <taxon>Rhizaria</taxon>
        <taxon>Retaria</taxon>
        <taxon>Foraminifera</taxon>
        <taxon>Monothalamids</taxon>
        <taxon>Reticulomyxidae</taxon>
        <taxon>Reticulomyxa</taxon>
    </lineage>
</organism>
<dbReference type="Proteomes" id="UP000023152">
    <property type="component" value="Unassembled WGS sequence"/>
</dbReference>
<dbReference type="InterPro" id="IPR001660">
    <property type="entry name" value="SAM"/>
</dbReference>
<evidence type="ECO:0000313" key="6">
    <source>
        <dbReference type="Proteomes" id="UP000023152"/>
    </source>
</evidence>
<evidence type="ECO:0000256" key="3">
    <source>
        <dbReference type="SAM" id="Phobius"/>
    </source>
</evidence>
<evidence type="ECO:0000259" key="4">
    <source>
        <dbReference type="PROSITE" id="PS50105"/>
    </source>
</evidence>
<dbReference type="Gene3D" id="1.10.150.50">
    <property type="entry name" value="Transcription Factor, Ets-1"/>
    <property type="match status" value="1"/>
</dbReference>
<feature type="transmembrane region" description="Helical" evidence="3">
    <location>
        <begin position="416"/>
        <end position="435"/>
    </location>
</feature>
<evidence type="ECO:0000256" key="2">
    <source>
        <dbReference type="SAM" id="MobiDB-lite"/>
    </source>
</evidence>
<keyword evidence="3" id="KW-0472">Membrane</keyword>
<dbReference type="PANTHER" id="PTHR46108">
    <property type="entry name" value="BLUE CHEESE"/>
    <property type="match status" value="1"/>
</dbReference>
<dbReference type="PANTHER" id="PTHR46108:SF4">
    <property type="entry name" value="BLUE CHEESE"/>
    <property type="match status" value="1"/>
</dbReference>
<feature type="compositionally biased region" description="Low complexity" evidence="2">
    <location>
        <begin position="84"/>
        <end position="113"/>
    </location>
</feature>
<reference evidence="5 6" key="1">
    <citation type="journal article" date="2013" name="Curr. Biol.">
        <title>The Genome of the Foraminiferan Reticulomyxa filosa.</title>
        <authorList>
            <person name="Glockner G."/>
            <person name="Hulsmann N."/>
            <person name="Schleicher M."/>
            <person name="Noegel A.A."/>
            <person name="Eichinger L."/>
            <person name="Gallinger C."/>
            <person name="Pawlowski J."/>
            <person name="Sierra R."/>
            <person name="Euteneuer U."/>
            <person name="Pillet L."/>
            <person name="Moustafa A."/>
            <person name="Platzer M."/>
            <person name="Groth M."/>
            <person name="Szafranski K."/>
            <person name="Schliwa M."/>
        </authorList>
    </citation>
    <scope>NUCLEOTIDE SEQUENCE [LARGE SCALE GENOMIC DNA]</scope>
</reference>
<proteinExistence type="predicted"/>
<evidence type="ECO:0000313" key="5">
    <source>
        <dbReference type="EMBL" id="ETO15474.1"/>
    </source>
</evidence>
<evidence type="ECO:0000256" key="1">
    <source>
        <dbReference type="ARBA" id="ARBA00022574"/>
    </source>
</evidence>
<feature type="transmembrane region" description="Helical" evidence="3">
    <location>
        <begin position="385"/>
        <end position="404"/>
    </location>
</feature>
<dbReference type="Pfam" id="PF23295">
    <property type="entry name" value="Arm_4"/>
    <property type="match status" value="1"/>
</dbReference>
<feature type="region of interest" description="Disordered" evidence="2">
    <location>
        <begin position="83"/>
        <end position="116"/>
    </location>
</feature>
<comment type="caution">
    <text evidence="5">The sequence shown here is derived from an EMBL/GenBank/DDBJ whole genome shotgun (WGS) entry which is preliminary data.</text>
</comment>
<dbReference type="InterPro" id="IPR056252">
    <property type="entry name" value="Alfy-like_Arm-like"/>
</dbReference>
<feature type="region of interest" description="Disordered" evidence="2">
    <location>
        <begin position="648"/>
        <end position="680"/>
    </location>
</feature>
<feature type="domain" description="SAM" evidence="4">
    <location>
        <begin position="316"/>
        <end position="384"/>
    </location>
</feature>